<keyword evidence="4" id="KW-1185">Reference proteome</keyword>
<evidence type="ECO:0000313" key="4">
    <source>
        <dbReference type="Proteomes" id="UP001597169"/>
    </source>
</evidence>
<dbReference type="EMBL" id="JBHTKX010000001">
    <property type="protein sequence ID" value="MFD1127398.1"/>
    <property type="molecule type" value="Genomic_DNA"/>
</dbReference>
<dbReference type="Pfam" id="PF12395">
    <property type="entry name" value="DUF3658"/>
    <property type="match status" value="1"/>
</dbReference>
<dbReference type="InterPro" id="IPR022123">
    <property type="entry name" value="DUF3658"/>
</dbReference>
<feature type="domain" description="DUF1835" evidence="1">
    <location>
        <begin position="41"/>
        <end position="161"/>
    </location>
</feature>
<proteinExistence type="predicted"/>
<dbReference type="Proteomes" id="UP001597169">
    <property type="component" value="Unassembled WGS sequence"/>
</dbReference>
<organism evidence="3 4">
    <name type="scientific">Paenibacillus provencensis</name>
    <dbReference type="NCBI Taxonomy" id="441151"/>
    <lineage>
        <taxon>Bacteria</taxon>
        <taxon>Bacillati</taxon>
        <taxon>Bacillota</taxon>
        <taxon>Bacilli</taxon>
        <taxon>Bacillales</taxon>
        <taxon>Paenibacillaceae</taxon>
        <taxon>Paenibacillus</taxon>
    </lineage>
</organism>
<dbReference type="RefSeq" id="WP_251581345.1">
    <property type="nucleotide sequence ID" value="NZ_JBHTKX010000001.1"/>
</dbReference>
<comment type="caution">
    <text evidence="3">The sequence shown here is derived from an EMBL/GenBank/DDBJ whole genome shotgun (WGS) entry which is preliminary data.</text>
</comment>
<protein>
    <submittedName>
        <fullName evidence="3">DUF1835 domain-containing protein</fullName>
    </submittedName>
</protein>
<reference evidence="4" key="1">
    <citation type="journal article" date="2019" name="Int. J. Syst. Evol. Microbiol.">
        <title>The Global Catalogue of Microorganisms (GCM) 10K type strain sequencing project: providing services to taxonomists for standard genome sequencing and annotation.</title>
        <authorList>
            <consortium name="The Broad Institute Genomics Platform"/>
            <consortium name="The Broad Institute Genome Sequencing Center for Infectious Disease"/>
            <person name="Wu L."/>
            <person name="Ma J."/>
        </authorList>
    </citation>
    <scope>NUCLEOTIDE SEQUENCE [LARGE SCALE GENOMIC DNA]</scope>
    <source>
        <strain evidence="4">CCUG 53519</strain>
    </source>
</reference>
<evidence type="ECO:0000259" key="1">
    <source>
        <dbReference type="Pfam" id="PF08874"/>
    </source>
</evidence>
<dbReference type="InterPro" id="IPR014973">
    <property type="entry name" value="DUF1835"/>
</dbReference>
<feature type="domain" description="DUF3658" evidence="2">
    <location>
        <begin position="205"/>
        <end position="315"/>
    </location>
</feature>
<gene>
    <name evidence="3" type="ORF">ACFQ3J_04305</name>
</gene>
<name>A0ABW3PMS5_9BACL</name>
<evidence type="ECO:0000313" key="3">
    <source>
        <dbReference type="EMBL" id="MFD1127398.1"/>
    </source>
</evidence>
<accession>A0ABW3PMS5</accession>
<sequence length="328" mass="38009">MIEDRSLESGELGRTIKGAWRECLEESRIRKMSQEDAPQNIHITSSLSNAGTLKVSLSKAGIRQEAIVYSFEDFYAVGPLRHIDQSQYEIERYMWMTNHMGYDHYFVNGLHHILSMKPILESIPDHKIVTIWAGNNTHDYIFVRLVLHLLRGVRVEVQIINPAEEYERLPASDRIRTNEGNTDIVSLNQLTTEELAQILVQSSGNTLTEEERAQNADEWLDISSHSEMLRVLTEGKLHFLAEDAYDYLIMEVIHKQYINIHKIEDKYILHKEYVSAGLLIVPILERYPELMSVNLISYRFRSLIATKELDFLGVPNLTYQYYVKPAKV</sequence>
<dbReference type="Pfam" id="PF08874">
    <property type="entry name" value="DUF1835"/>
    <property type="match status" value="1"/>
</dbReference>
<evidence type="ECO:0000259" key="2">
    <source>
        <dbReference type="Pfam" id="PF12395"/>
    </source>
</evidence>